<name>A0A8H7RT72_9FUNG</name>
<sequence>MTDENFVTDDNYNDHSDNEDEVDQENVNSDEEDGIYIDPWDKEPPLCTDVPFEETVQGTAQLDKHHQKSFELYSWVQDHNVSCDAYTSLLSMLNE</sequence>
<feature type="compositionally biased region" description="Acidic residues" evidence="1">
    <location>
        <begin position="17"/>
        <end position="35"/>
    </location>
</feature>
<gene>
    <name evidence="2" type="ORF">INT45_000419</name>
</gene>
<feature type="region of interest" description="Disordered" evidence="1">
    <location>
        <begin position="1"/>
        <end position="43"/>
    </location>
</feature>
<comment type="caution">
    <text evidence="2">The sequence shown here is derived from an EMBL/GenBank/DDBJ whole genome shotgun (WGS) entry which is preliminary data.</text>
</comment>
<dbReference type="AlphaFoldDB" id="A0A8H7RT72"/>
<proteinExistence type="predicted"/>
<keyword evidence="3" id="KW-1185">Reference proteome</keyword>
<protein>
    <submittedName>
        <fullName evidence="2">Uncharacterized protein</fullName>
    </submittedName>
</protein>
<evidence type="ECO:0000256" key="1">
    <source>
        <dbReference type="SAM" id="MobiDB-lite"/>
    </source>
</evidence>
<accession>A0A8H7RT72</accession>
<dbReference type="Proteomes" id="UP000646827">
    <property type="component" value="Unassembled WGS sequence"/>
</dbReference>
<dbReference type="OrthoDB" id="2300460at2759"/>
<dbReference type="EMBL" id="JAEPRB010000381">
    <property type="protein sequence ID" value="KAG2216619.1"/>
    <property type="molecule type" value="Genomic_DNA"/>
</dbReference>
<evidence type="ECO:0000313" key="3">
    <source>
        <dbReference type="Proteomes" id="UP000646827"/>
    </source>
</evidence>
<organism evidence="2 3">
    <name type="scientific">Circinella minor</name>
    <dbReference type="NCBI Taxonomy" id="1195481"/>
    <lineage>
        <taxon>Eukaryota</taxon>
        <taxon>Fungi</taxon>
        <taxon>Fungi incertae sedis</taxon>
        <taxon>Mucoromycota</taxon>
        <taxon>Mucoromycotina</taxon>
        <taxon>Mucoromycetes</taxon>
        <taxon>Mucorales</taxon>
        <taxon>Lichtheimiaceae</taxon>
        <taxon>Circinella</taxon>
    </lineage>
</organism>
<evidence type="ECO:0000313" key="2">
    <source>
        <dbReference type="EMBL" id="KAG2216619.1"/>
    </source>
</evidence>
<reference evidence="2 3" key="1">
    <citation type="submission" date="2020-12" db="EMBL/GenBank/DDBJ databases">
        <title>Metabolic potential, ecology and presence of endohyphal bacteria is reflected in genomic diversity of Mucoromycotina.</title>
        <authorList>
            <person name="Muszewska A."/>
            <person name="Okrasinska A."/>
            <person name="Steczkiewicz K."/>
            <person name="Drgas O."/>
            <person name="Orlowska M."/>
            <person name="Perlinska-Lenart U."/>
            <person name="Aleksandrzak-Piekarczyk T."/>
            <person name="Szatraj K."/>
            <person name="Zielenkiewicz U."/>
            <person name="Pilsyk S."/>
            <person name="Malc E."/>
            <person name="Mieczkowski P."/>
            <person name="Kruszewska J.S."/>
            <person name="Biernat P."/>
            <person name="Pawlowska J."/>
        </authorList>
    </citation>
    <scope>NUCLEOTIDE SEQUENCE [LARGE SCALE GENOMIC DNA]</scope>
    <source>
        <strain evidence="2 3">CBS 142.35</strain>
    </source>
</reference>